<dbReference type="Gramene" id="KXG31445">
    <property type="protein sequence ID" value="KXG31445"/>
    <property type="gene ID" value="SORBI_3003G001400"/>
</dbReference>
<dbReference type="AlphaFoldDB" id="A0A1B6Q0P0"/>
<sequence>MVRDEPLDFENEDDPLIPTRRPAKRSKVIGLDDLLHDYLQSSKKDKLKVKAAKSKHGPEGGYDSAEEDDKATQQENVVCKILEEVKEKGKVMDARDDVPPWGQQIFGCQKPPSNLTNVGVENCQLFQSFSAIEDLGFDLEMHQGEGFLEGMLLDGWLLNLVRICGFVEDSIASWTLTNLLHSSNEKLQVSAADFWDGILSLDEAGKLLVNLGYFPSYSVLKRAMLSYGYLFDTPGTEASTSGSPAAGCFHRSFLPFLISCQPVTPFRNCHPQDVEGRTDDGPPHNIIAWLRVVSACCKIRKVCSIFSPSEAEELLVIVIFLFLDRRLEGLLLVLGDCLNSLILYFDTSEWETSCVMVAESVARRVTVDLNCLRIVDCITGMNKRSKFLRSQVALQLLKISFGLKVANVEKMLKLVTSINVKEKECDFFRLYVYLVLMDNLLFSSDAFREKTAIVDAWRNYLRNCSTQIGCTDWRFYAPKARNKASYLLQGPILKKTSGDAKGCAR</sequence>
<dbReference type="STRING" id="4558.A0A1B6Q0P0"/>
<proteinExistence type="predicted"/>
<dbReference type="FunCoup" id="A0A1B6Q0P0">
    <property type="interactions" value="1821"/>
</dbReference>
<feature type="compositionally biased region" description="Basic residues" evidence="1">
    <location>
        <begin position="45"/>
        <end position="55"/>
    </location>
</feature>
<dbReference type="PANTHER" id="PTHR37212">
    <property type="entry name" value="ACTIN PROTEIN 2/3 COMPLEX SUBUNIT-LIKE PROTEIN"/>
    <property type="match status" value="1"/>
</dbReference>
<organism evidence="2 3">
    <name type="scientific">Sorghum bicolor</name>
    <name type="common">Sorghum</name>
    <name type="synonym">Sorghum vulgare</name>
    <dbReference type="NCBI Taxonomy" id="4558"/>
    <lineage>
        <taxon>Eukaryota</taxon>
        <taxon>Viridiplantae</taxon>
        <taxon>Streptophyta</taxon>
        <taxon>Embryophyta</taxon>
        <taxon>Tracheophyta</taxon>
        <taxon>Spermatophyta</taxon>
        <taxon>Magnoliopsida</taxon>
        <taxon>Liliopsida</taxon>
        <taxon>Poales</taxon>
        <taxon>Poaceae</taxon>
        <taxon>PACMAD clade</taxon>
        <taxon>Panicoideae</taxon>
        <taxon>Andropogonodae</taxon>
        <taxon>Andropogoneae</taxon>
        <taxon>Sorghinae</taxon>
        <taxon>Sorghum</taxon>
    </lineage>
</organism>
<evidence type="ECO:0000256" key="1">
    <source>
        <dbReference type="SAM" id="MobiDB-lite"/>
    </source>
</evidence>
<reference evidence="2 3" key="1">
    <citation type="journal article" date="2009" name="Nature">
        <title>The Sorghum bicolor genome and the diversification of grasses.</title>
        <authorList>
            <person name="Paterson A.H."/>
            <person name="Bowers J.E."/>
            <person name="Bruggmann R."/>
            <person name="Dubchak I."/>
            <person name="Grimwood J."/>
            <person name="Gundlach H."/>
            <person name="Haberer G."/>
            <person name="Hellsten U."/>
            <person name="Mitros T."/>
            <person name="Poliakov A."/>
            <person name="Schmutz J."/>
            <person name="Spannagl M."/>
            <person name="Tang H."/>
            <person name="Wang X."/>
            <person name="Wicker T."/>
            <person name="Bharti A.K."/>
            <person name="Chapman J."/>
            <person name="Feltus F.A."/>
            <person name="Gowik U."/>
            <person name="Grigoriev I.V."/>
            <person name="Lyons E."/>
            <person name="Maher C.A."/>
            <person name="Martis M."/>
            <person name="Narechania A."/>
            <person name="Otillar R.P."/>
            <person name="Penning B.W."/>
            <person name="Salamov A.A."/>
            <person name="Wang Y."/>
            <person name="Zhang L."/>
            <person name="Carpita N.C."/>
            <person name="Freeling M."/>
            <person name="Gingle A.R."/>
            <person name="Hash C.T."/>
            <person name="Keller B."/>
            <person name="Klein P."/>
            <person name="Kresovich S."/>
            <person name="McCann M.C."/>
            <person name="Ming R."/>
            <person name="Peterson D.G."/>
            <person name="Mehboob-ur-Rahman"/>
            <person name="Ware D."/>
            <person name="Westhoff P."/>
            <person name="Mayer K.F."/>
            <person name="Messing J."/>
            <person name="Rokhsar D.S."/>
        </authorList>
    </citation>
    <scope>NUCLEOTIDE SEQUENCE [LARGE SCALE GENOMIC DNA]</scope>
    <source>
        <strain evidence="3">cv. BTx623</strain>
    </source>
</reference>
<name>A0A1B6Q0P0_SORBI</name>
<evidence type="ECO:0000313" key="3">
    <source>
        <dbReference type="Proteomes" id="UP000000768"/>
    </source>
</evidence>
<feature type="region of interest" description="Disordered" evidence="1">
    <location>
        <begin position="44"/>
        <end position="71"/>
    </location>
</feature>
<evidence type="ECO:0008006" key="4">
    <source>
        <dbReference type="Google" id="ProtNLM"/>
    </source>
</evidence>
<protein>
    <recommendedName>
        <fullName evidence="4">Coiled-coil SMC6 And NSE5 INteracting (CANIN) domain-containing protein</fullName>
    </recommendedName>
</protein>
<reference evidence="3" key="2">
    <citation type="journal article" date="2018" name="Plant J.">
        <title>The Sorghum bicolor reference genome: improved assembly, gene annotations, a transcriptome atlas, and signatures of genome organization.</title>
        <authorList>
            <person name="McCormick R.F."/>
            <person name="Truong S.K."/>
            <person name="Sreedasyam A."/>
            <person name="Jenkins J."/>
            <person name="Shu S."/>
            <person name="Sims D."/>
            <person name="Kennedy M."/>
            <person name="Amirebrahimi M."/>
            <person name="Weers B.D."/>
            <person name="McKinley B."/>
            <person name="Mattison A."/>
            <person name="Morishige D.T."/>
            <person name="Grimwood J."/>
            <person name="Schmutz J."/>
            <person name="Mullet J.E."/>
        </authorList>
    </citation>
    <scope>NUCLEOTIDE SEQUENCE [LARGE SCALE GENOMIC DNA]</scope>
    <source>
        <strain evidence="3">cv. BTx623</strain>
    </source>
</reference>
<dbReference type="ExpressionAtlas" id="A0A1B6Q0P0">
    <property type="expression patterns" value="baseline and differential"/>
</dbReference>
<dbReference type="EMBL" id="CM000762">
    <property type="protein sequence ID" value="KXG31445.1"/>
    <property type="molecule type" value="Genomic_DNA"/>
</dbReference>
<evidence type="ECO:0000313" key="2">
    <source>
        <dbReference type="EMBL" id="KXG31445.1"/>
    </source>
</evidence>
<dbReference type="InParanoid" id="A0A1B6Q0P0"/>
<keyword evidence="3" id="KW-1185">Reference proteome</keyword>
<gene>
    <name evidence="2" type="ORF">SORBI_3003G001400</name>
</gene>
<dbReference type="Proteomes" id="UP000000768">
    <property type="component" value="Chromosome 3"/>
</dbReference>
<dbReference type="PANTHER" id="PTHR37212:SF2">
    <property type="entry name" value="ACTIN PROTEIN 2_3 COMPLEX SUBUNIT-LIKE PROTEIN"/>
    <property type="match status" value="1"/>
</dbReference>
<feature type="region of interest" description="Disordered" evidence="1">
    <location>
        <begin position="1"/>
        <end position="23"/>
    </location>
</feature>
<accession>A0A1B6Q0P0</accession>